<evidence type="ECO:0000256" key="3">
    <source>
        <dbReference type="ARBA" id="ARBA00022679"/>
    </source>
</evidence>
<evidence type="ECO:0000256" key="2">
    <source>
        <dbReference type="ARBA" id="ARBA00005165"/>
    </source>
</evidence>
<evidence type="ECO:0000256" key="9">
    <source>
        <dbReference type="ARBA" id="ARBA00047883"/>
    </source>
</evidence>
<comment type="pathway">
    <text evidence="2 10 12">Cofactor biosynthesis; thiamine diphosphate biosynthesis; thiamine phosphate from 4-amino-2-methyl-5-diphosphomethylpyrimidine and 4-methyl-5-(2-phosphoethyl)-thiazole: step 1/1.</text>
</comment>
<dbReference type="SUPFAM" id="SSF51391">
    <property type="entry name" value="Thiamin phosphate synthase"/>
    <property type="match status" value="1"/>
</dbReference>
<feature type="domain" description="Thiamine phosphate synthase/TenI" evidence="13">
    <location>
        <begin position="10"/>
        <end position="191"/>
    </location>
</feature>
<evidence type="ECO:0000256" key="10">
    <source>
        <dbReference type="HAMAP-Rule" id="MF_00097"/>
    </source>
</evidence>
<comment type="catalytic activity">
    <reaction evidence="9 10 11">
        <text>2-[(2R,5Z)-2-carboxy-4-methylthiazol-5(2H)-ylidene]ethyl phosphate + 4-amino-2-methyl-5-(diphosphooxymethyl)pyrimidine + 2 H(+) = thiamine phosphate + CO2 + diphosphate</text>
        <dbReference type="Rhea" id="RHEA:47844"/>
        <dbReference type="ChEBI" id="CHEBI:15378"/>
        <dbReference type="ChEBI" id="CHEBI:16526"/>
        <dbReference type="ChEBI" id="CHEBI:33019"/>
        <dbReference type="ChEBI" id="CHEBI:37575"/>
        <dbReference type="ChEBI" id="CHEBI:57841"/>
        <dbReference type="ChEBI" id="CHEBI:62899"/>
        <dbReference type="EC" id="2.5.1.3"/>
    </reaction>
</comment>
<dbReference type="Gene3D" id="3.20.20.70">
    <property type="entry name" value="Aldolase class I"/>
    <property type="match status" value="1"/>
</dbReference>
<dbReference type="GO" id="GO:0000287">
    <property type="term" value="F:magnesium ion binding"/>
    <property type="evidence" value="ECO:0007669"/>
    <property type="project" value="UniProtKB-UniRule"/>
</dbReference>
<dbReference type="AlphaFoldDB" id="A0A194AIQ5"/>
<feature type="binding site" evidence="10">
    <location>
        <position position="73"/>
    </location>
    <ligand>
        <name>Mg(2+)</name>
        <dbReference type="ChEBI" id="CHEBI:18420"/>
    </ligand>
</feature>
<evidence type="ECO:0000256" key="4">
    <source>
        <dbReference type="ARBA" id="ARBA00022723"/>
    </source>
</evidence>
<evidence type="ECO:0000256" key="6">
    <source>
        <dbReference type="ARBA" id="ARBA00022977"/>
    </source>
</evidence>
<evidence type="ECO:0000256" key="8">
    <source>
        <dbReference type="ARBA" id="ARBA00047851"/>
    </source>
</evidence>
<reference evidence="15" key="1">
    <citation type="submission" date="2016-06" db="EMBL/GenBank/DDBJ databases">
        <title>Draft genome sequence of Desulfoplanes formicivorans strain Pf12B.</title>
        <authorList>
            <person name="Watanabe M."/>
            <person name="Kojima H."/>
            <person name="Fukui M."/>
        </authorList>
    </citation>
    <scope>NUCLEOTIDE SEQUENCE [LARGE SCALE GENOMIC DNA]</scope>
    <source>
        <strain evidence="15">Pf12B</strain>
    </source>
</reference>
<keyword evidence="4 10" id="KW-0479">Metal-binding</keyword>
<dbReference type="InterPro" id="IPR013785">
    <property type="entry name" value="Aldolase_TIM"/>
</dbReference>
<protein>
    <recommendedName>
        <fullName evidence="10">Thiamine-phosphate synthase</fullName>
        <shortName evidence="10">TP synthase</shortName>
        <shortName evidence="10">TPS</shortName>
        <ecNumber evidence="10">2.5.1.3</ecNumber>
    </recommendedName>
    <alternativeName>
        <fullName evidence="10">Thiamine-phosphate pyrophosphorylase</fullName>
        <shortName evidence="10">TMP pyrophosphorylase</shortName>
        <shortName evidence="10">TMP-PPase</shortName>
    </alternativeName>
</protein>
<feature type="binding site" evidence="10">
    <location>
        <position position="92"/>
    </location>
    <ligand>
        <name>Mg(2+)</name>
        <dbReference type="ChEBI" id="CHEBI:18420"/>
    </ligand>
</feature>
<evidence type="ECO:0000256" key="1">
    <source>
        <dbReference type="ARBA" id="ARBA00003814"/>
    </source>
</evidence>
<dbReference type="PANTHER" id="PTHR20857:SF23">
    <property type="entry name" value="THIAMINE BIOSYNTHETIC BIFUNCTIONAL ENZYME"/>
    <property type="match status" value="1"/>
</dbReference>
<dbReference type="Pfam" id="PF02581">
    <property type="entry name" value="TMP-TENI"/>
    <property type="match status" value="1"/>
</dbReference>
<feature type="binding site" evidence="10">
    <location>
        <position position="72"/>
    </location>
    <ligand>
        <name>4-amino-2-methyl-5-(diphosphooxymethyl)pyrimidine</name>
        <dbReference type="ChEBI" id="CHEBI:57841"/>
    </ligand>
</feature>
<sequence>MKPAHVDYRVYLVTDRPLCLGRDLLDIVRQAVHAGVGLVQLREKQASTRAFVELGRSVRAITSKASIPLLINDRIDVALAVGADGVHIGQSDMPFADARKILGPDKIVGLSIDTWEQLLQANQLDLDYLGIGPVFPTTTKTDTSGEWGIAGITRARAASVHTLVGIGGITKDNAGQVIGAGAHGIAVVSAICSAPSPARAVKDLRTAVEQGRRSYQTRL</sequence>
<dbReference type="Proteomes" id="UP000095200">
    <property type="component" value="Unassembled WGS sequence"/>
</dbReference>
<dbReference type="GO" id="GO:0005737">
    <property type="term" value="C:cytoplasm"/>
    <property type="evidence" value="ECO:0007669"/>
    <property type="project" value="TreeGrafter"/>
</dbReference>
<keyword evidence="6 10" id="KW-0784">Thiamine biosynthesis</keyword>
<feature type="binding site" evidence="10">
    <location>
        <position position="111"/>
    </location>
    <ligand>
        <name>4-amino-2-methyl-5-(diphosphooxymethyl)pyrimidine</name>
        <dbReference type="ChEBI" id="CHEBI:57841"/>
    </ligand>
</feature>
<accession>A0A194AIQ5</accession>
<dbReference type="FunFam" id="3.20.20.70:FF:000096">
    <property type="entry name" value="Thiamine-phosphate synthase"/>
    <property type="match status" value="1"/>
</dbReference>
<organism evidence="14 15">
    <name type="scientific">Desulfoplanes formicivorans</name>
    <dbReference type="NCBI Taxonomy" id="1592317"/>
    <lineage>
        <taxon>Bacteria</taxon>
        <taxon>Pseudomonadati</taxon>
        <taxon>Thermodesulfobacteriota</taxon>
        <taxon>Desulfovibrionia</taxon>
        <taxon>Desulfovibrionales</taxon>
        <taxon>Desulfoplanaceae</taxon>
        <taxon>Desulfoplanes</taxon>
    </lineage>
</organism>
<comment type="caution">
    <text evidence="14">The sequence shown here is derived from an EMBL/GenBank/DDBJ whole genome shotgun (WGS) entry which is preliminary data.</text>
</comment>
<dbReference type="EMBL" id="BDFE01000017">
    <property type="protein sequence ID" value="GAU09208.1"/>
    <property type="molecule type" value="Genomic_DNA"/>
</dbReference>
<dbReference type="RefSeq" id="WP_069859476.1">
    <property type="nucleotide sequence ID" value="NZ_BDFE01000017.1"/>
</dbReference>
<dbReference type="OrthoDB" id="9810880at2"/>
<comment type="catalytic activity">
    <reaction evidence="7 10 11">
        <text>4-methyl-5-(2-phosphooxyethyl)-thiazole + 4-amino-2-methyl-5-(diphosphooxymethyl)pyrimidine + H(+) = thiamine phosphate + diphosphate</text>
        <dbReference type="Rhea" id="RHEA:22328"/>
        <dbReference type="ChEBI" id="CHEBI:15378"/>
        <dbReference type="ChEBI" id="CHEBI:33019"/>
        <dbReference type="ChEBI" id="CHEBI:37575"/>
        <dbReference type="ChEBI" id="CHEBI:57841"/>
        <dbReference type="ChEBI" id="CHEBI:58296"/>
        <dbReference type="EC" id="2.5.1.3"/>
    </reaction>
</comment>
<dbReference type="UniPathway" id="UPA00060">
    <property type="reaction ID" value="UER00141"/>
</dbReference>
<comment type="catalytic activity">
    <reaction evidence="8 10 11">
        <text>2-(2-carboxy-4-methylthiazol-5-yl)ethyl phosphate + 4-amino-2-methyl-5-(diphosphooxymethyl)pyrimidine + 2 H(+) = thiamine phosphate + CO2 + diphosphate</text>
        <dbReference type="Rhea" id="RHEA:47848"/>
        <dbReference type="ChEBI" id="CHEBI:15378"/>
        <dbReference type="ChEBI" id="CHEBI:16526"/>
        <dbReference type="ChEBI" id="CHEBI:33019"/>
        <dbReference type="ChEBI" id="CHEBI:37575"/>
        <dbReference type="ChEBI" id="CHEBI:57841"/>
        <dbReference type="ChEBI" id="CHEBI:62890"/>
        <dbReference type="EC" id="2.5.1.3"/>
    </reaction>
</comment>
<keyword evidence="5 10" id="KW-0460">Magnesium</keyword>
<evidence type="ECO:0000313" key="15">
    <source>
        <dbReference type="Proteomes" id="UP000095200"/>
    </source>
</evidence>
<dbReference type="GO" id="GO:0004789">
    <property type="term" value="F:thiamine-phosphate diphosphorylase activity"/>
    <property type="evidence" value="ECO:0007669"/>
    <property type="project" value="UniProtKB-UniRule"/>
</dbReference>
<dbReference type="CDD" id="cd00564">
    <property type="entry name" value="TMP_TenI"/>
    <property type="match status" value="1"/>
</dbReference>
<evidence type="ECO:0000256" key="11">
    <source>
        <dbReference type="RuleBase" id="RU003826"/>
    </source>
</evidence>
<dbReference type="EC" id="2.5.1.3" evidence="10"/>
<gene>
    <name evidence="10" type="primary">thiE</name>
    <name evidence="14" type="ORF">DPF_1929</name>
</gene>
<name>A0A194AIQ5_9BACT</name>
<comment type="similarity">
    <text evidence="10 11">Belongs to the thiamine-phosphate synthase family.</text>
</comment>
<feature type="binding site" evidence="10">
    <location>
        <position position="168"/>
    </location>
    <ligand>
        <name>2-[(2R,5Z)-2-carboxy-4-methylthiazol-5(2H)-ylidene]ethyl phosphate</name>
        <dbReference type="ChEBI" id="CHEBI:62899"/>
    </ligand>
</feature>
<evidence type="ECO:0000256" key="7">
    <source>
        <dbReference type="ARBA" id="ARBA00047334"/>
    </source>
</evidence>
<dbReference type="InterPro" id="IPR022998">
    <property type="entry name" value="ThiamineP_synth_TenI"/>
</dbReference>
<dbReference type="GO" id="GO:0009229">
    <property type="term" value="P:thiamine diphosphate biosynthetic process"/>
    <property type="evidence" value="ECO:0007669"/>
    <property type="project" value="UniProtKB-UniRule"/>
</dbReference>
<dbReference type="HAMAP" id="MF_00097">
    <property type="entry name" value="TMP_synthase"/>
    <property type="match status" value="1"/>
</dbReference>
<feature type="binding site" evidence="10">
    <location>
        <begin position="137"/>
        <end position="139"/>
    </location>
    <ligand>
        <name>2-[(2R,5Z)-2-carboxy-4-methylthiazol-5(2H)-ylidene]ethyl phosphate</name>
        <dbReference type="ChEBI" id="CHEBI:62899"/>
    </ligand>
</feature>
<dbReference type="PANTHER" id="PTHR20857">
    <property type="entry name" value="THIAMINE-PHOSPHATE PYROPHOSPHORYLASE"/>
    <property type="match status" value="1"/>
</dbReference>
<dbReference type="InterPro" id="IPR036206">
    <property type="entry name" value="ThiamineP_synth_sf"/>
</dbReference>
<evidence type="ECO:0000259" key="13">
    <source>
        <dbReference type="Pfam" id="PF02581"/>
    </source>
</evidence>
<evidence type="ECO:0000313" key="14">
    <source>
        <dbReference type="EMBL" id="GAU09208.1"/>
    </source>
</evidence>
<feature type="binding site" evidence="10">
    <location>
        <begin position="40"/>
        <end position="44"/>
    </location>
    <ligand>
        <name>4-amino-2-methyl-5-(diphosphooxymethyl)pyrimidine</name>
        <dbReference type="ChEBI" id="CHEBI:57841"/>
    </ligand>
</feature>
<dbReference type="InterPro" id="IPR034291">
    <property type="entry name" value="TMP_synthase"/>
</dbReference>
<comment type="function">
    <text evidence="1 10">Condenses 4-methyl-5-(beta-hydroxyethyl)thiazole monophosphate (THZ-P) and 2-methyl-4-amino-5-hydroxymethyl pyrimidine pyrophosphate (HMP-PP) to form thiamine monophosphate (TMP).</text>
</comment>
<feature type="binding site" evidence="10">
    <location>
        <position position="140"/>
    </location>
    <ligand>
        <name>4-amino-2-methyl-5-(diphosphooxymethyl)pyrimidine</name>
        <dbReference type="ChEBI" id="CHEBI:57841"/>
    </ligand>
</feature>
<proteinExistence type="inferred from homology"/>
<comment type="cofactor">
    <cofactor evidence="10">
        <name>Mg(2+)</name>
        <dbReference type="ChEBI" id="CHEBI:18420"/>
    </cofactor>
    <text evidence="10">Binds 1 Mg(2+) ion per subunit.</text>
</comment>
<dbReference type="GO" id="GO:0009228">
    <property type="term" value="P:thiamine biosynthetic process"/>
    <property type="evidence" value="ECO:0007669"/>
    <property type="project" value="UniProtKB-KW"/>
</dbReference>
<dbReference type="STRING" id="1592317.DPF_1929"/>
<keyword evidence="3 10" id="KW-0808">Transferase</keyword>
<dbReference type="NCBIfam" id="TIGR00693">
    <property type="entry name" value="thiE"/>
    <property type="match status" value="1"/>
</dbReference>
<evidence type="ECO:0000256" key="12">
    <source>
        <dbReference type="RuleBase" id="RU004253"/>
    </source>
</evidence>
<evidence type="ECO:0000256" key="5">
    <source>
        <dbReference type="ARBA" id="ARBA00022842"/>
    </source>
</evidence>
<keyword evidence="15" id="KW-1185">Reference proteome</keyword>
<feature type="binding site" evidence="10">
    <location>
        <begin position="188"/>
        <end position="189"/>
    </location>
    <ligand>
        <name>2-[(2R,5Z)-2-carboxy-4-methylthiazol-5(2H)-ylidene]ethyl phosphate</name>
        <dbReference type="ChEBI" id="CHEBI:62899"/>
    </ligand>
</feature>